<name>A0A0L8GW47_OCTBM</name>
<protein>
    <submittedName>
        <fullName evidence="1">Uncharacterized protein</fullName>
    </submittedName>
</protein>
<dbReference type="EMBL" id="KQ420169">
    <property type="protein sequence ID" value="KOF81059.1"/>
    <property type="molecule type" value="Genomic_DNA"/>
</dbReference>
<gene>
    <name evidence="1" type="ORF">OCBIM_22027054mg</name>
</gene>
<organism evidence="1">
    <name type="scientific">Octopus bimaculoides</name>
    <name type="common">California two-spotted octopus</name>
    <dbReference type="NCBI Taxonomy" id="37653"/>
    <lineage>
        <taxon>Eukaryota</taxon>
        <taxon>Metazoa</taxon>
        <taxon>Spiralia</taxon>
        <taxon>Lophotrochozoa</taxon>
        <taxon>Mollusca</taxon>
        <taxon>Cephalopoda</taxon>
        <taxon>Coleoidea</taxon>
        <taxon>Octopodiformes</taxon>
        <taxon>Octopoda</taxon>
        <taxon>Incirrata</taxon>
        <taxon>Octopodidae</taxon>
        <taxon>Octopus</taxon>
    </lineage>
</organism>
<accession>A0A0L8GW47</accession>
<reference evidence="1" key="1">
    <citation type="submission" date="2015-07" db="EMBL/GenBank/DDBJ databases">
        <title>MeaNS - Measles Nucleotide Surveillance Program.</title>
        <authorList>
            <person name="Tran T."/>
            <person name="Druce J."/>
        </authorList>
    </citation>
    <scope>NUCLEOTIDE SEQUENCE</scope>
    <source>
        <strain evidence="1">UCB-OBI-ISO-001</strain>
        <tissue evidence="1">Gonad</tissue>
    </source>
</reference>
<evidence type="ECO:0000313" key="1">
    <source>
        <dbReference type="EMBL" id="KOF81059.1"/>
    </source>
</evidence>
<proteinExistence type="predicted"/>
<dbReference type="AlphaFoldDB" id="A0A0L8GW47"/>
<sequence length="58" mass="6850">MKLGERVSCKSLSRLFYMRITSKIPVVLEYLTNCFTFSISRSQKWFLIGFHESLLLKC</sequence>